<proteinExistence type="predicted"/>
<feature type="modified residue" description="4-aspartylphosphate" evidence="2">
    <location>
        <position position="53"/>
    </location>
</feature>
<dbReference type="AlphaFoldDB" id="A0A5S9P658"/>
<keyword evidence="2" id="KW-0597">Phosphoprotein</keyword>
<dbReference type="Gene3D" id="3.40.50.2300">
    <property type="match status" value="1"/>
</dbReference>
<evidence type="ECO:0000256" key="2">
    <source>
        <dbReference type="PROSITE-ProRule" id="PRU00169"/>
    </source>
</evidence>
<sequence length="239" mass="27561">MNTAFEIVIAEDNPRDREFLCASLSQYKLHVANNGHEAYLLTKNIKNPFVISDLQMPGCNGIELAKMLWKEKPTARIIFWTHYQDEIYIRSLSSIIPEETVYGYILKTNTTNQLLKAVNMVFSECQCWIDPLIRPVQKRTKQSQQTISDLEFEVLTDIALGLTDDMIANRRYLSKRGVQSRLKSLYAKLEIEHDRISLSPFGRKVNYRSRAVAIALQRGLINPVELASAEEELMDWFNS</sequence>
<accession>A0A5S9P658</accession>
<dbReference type="PANTHER" id="PTHR43214">
    <property type="entry name" value="TWO-COMPONENT RESPONSE REGULATOR"/>
    <property type="match status" value="1"/>
</dbReference>
<dbReference type="OrthoDB" id="236568at2"/>
<dbReference type="Pfam" id="PF00072">
    <property type="entry name" value="Response_reg"/>
    <property type="match status" value="1"/>
</dbReference>
<protein>
    <submittedName>
        <fullName evidence="4">Response regulator GacA</fullName>
    </submittedName>
</protein>
<evidence type="ECO:0000259" key="3">
    <source>
        <dbReference type="PROSITE" id="PS50110"/>
    </source>
</evidence>
<name>A0A5S9P658_9GAMM</name>
<feature type="domain" description="Response regulatory" evidence="3">
    <location>
        <begin position="6"/>
        <end position="122"/>
    </location>
</feature>
<keyword evidence="1" id="KW-0238">DNA-binding</keyword>
<dbReference type="GO" id="GO:0003677">
    <property type="term" value="F:DNA binding"/>
    <property type="evidence" value="ECO:0007669"/>
    <property type="project" value="UniProtKB-KW"/>
</dbReference>
<dbReference type="Proteomes" id="UP000441399">
    <property type="component" value="Unassembled WGS sequence"/>
</dbReference>
<reference evidence="4 5" key="1">
    <citation type="submission" date="2019-11" db="EMBL/GenBank/DDBJ databases">
        <authorList>
            <person name="Holert J."/>
        </authorList>
    </citation>
    <scope>NUCLEOTIDE SEQUENCE [LARGE SCALE GENOMIC DNA]</scope>
    <source>
        <strain evidence="4">SB11_3</strain>
    </source>
</reference>
<organism evidence="4 5">
    <name type="scientific">BD1-7 clade bacterium</name>
    <dbReference type="NCBI Taxonomy" id="2029982"/>
    <lineage>
        <taxon>Bacteria</taxon>
        <taxon>Pseudomonadati</taxon>
        <taxon>Pseudomonadota</taxon>
        <taxon>Gammaproteobacteria</taxon>
        <taxon>Cellvibrionales</taxon>
        <taxon>Spongiibacteraceae</taxon>
        <taxon>BD1-7 clade</taxon>
    </lineage>
</organism>
<dbReference type="InterPro" id="IPR001789">
    <property type="entry name" value="Sig_transdc_resp-reg_receiver"/>
</dbReference>
<gene>
    <name evidence="4" type="primary">gacA_3</name>
    <name evidence="4" type="ORF">OPDIPICF_04204</name>
</gene>
<evidence type="ECO:0000313" key="4">
    <source>
        <dbReference type="EMBL" id="CAA0098870.1"/>
    </source>
</evidence>
<dbReference type="InterPro" id="IPR016032">
    <property type="entry name" value="Sig_transdc_resp-reg_C-effctor"/>
</dbReference>
<evidence type="ECO:0000256" key="1">
    <source>
        <dbReference type="ARBA" id="ARBA00023125"/>
    </source>
</evidence>
<dbReference type="InterPro" id="IPR039420">
    <property type="entry name" value="WalR-like"/>
</dbReference>
<evidence type="ECO:0000313" key="5">
    <source>
        <dbReference type="Proteomes" id="UP000441399"/>
    </source>
</evidence>
<dbReference type="SUPFAM" id="SSF46894">
    <property type="entry name" value="C-terminal effector domain of the bipartite response regulators"/>
    <property type="match status" value="1"/>
</dbReference>
<dbReference type="PROSITE" id="PS50110">
    <property type="entry name" value="RESPONSE_REGULATORY"/>
    <property type="match status" value="1"/>
</dbReference>
<keyword evidence="5" id="KW-1185">Reference proteome</keyword>
<dbReference type="InterPro" id="IPR011006">
    <property type="entry name" value="CheY-like_superfamily"/>
</dbReference>
<dbReference type="GO" id="GO:0000160">
    <property type="term" value="P:phosphorelay signal transduction system"/>
    <property type="evidence" value="ECO:0007669"/>
    <property type="project" value="InterPro"/>
</dbReference>
<dbReference type="InterPro" id="IPR036388">
    <property type="entry name" value="WH-like_DNA-bd_sf"/>
</dbReference>
<dbReference type="Gene3D" id="1.10.10.10">
    <property type="entry name" value="Winged helix-like DNA-binding domain superfamily/Winged helix DNA-binding domain"/>
    <property type="match status" value="1"/>
</dbReference>
<dbReference type="EMBL" id="CACSIO010000005">
    <property type="protein sequence ID" value="CAA0098870.1"/>
    <property type="molecule type" value="Genomic_DNA"/>
</dbReference>
<dbReference type="SUPFAM" id="SSF52172">
    <property type="entry name" value="CheY-like"/>
    <property type="match status" value="1"/>
</dbReference>
<dbReference type="SMART" id="SM00448">
    <property type="entry name" value="REC"/>
    <property type="match status" value="1"/>
</dbReference>
<dbReference type="GO" id="GO:0006355">
    <property type="term" value="P:regulation of DNA-templated transcription"/>
    <property type="evidence" value="ECO:0007669"/>
    <property type="project" value="InterPro"/>
</dbReference>